<reference evidence="2 3" key="1">
    <citation type="submission" date="2016-10" db="EMBL/GenBank/DDBJ databases">
        <authorList>
            <person name="de Groot N.N."/>
        </authorList>
    </citation>
    <scope>NUCLEOTIDE SEQUENCE [LARGE SCALE GENOMIC DNA]</scope>
    <source>
        <strain evidence="2 3">DSM 43941</strain>
    </source>
</reference>
<dbReference type="EMBL" id="LT629758">
    <property type="protein sequence ID" value="SDS41032.1"/>
    <property type="molecule type" value="Genomic_DNA"/>
</dbReference>
<proteinExistence type="predicted"/>
<gene>
    <name evidence="2" type="ORF">SAMN04489716_0724</name>
</gene>
<dbReference type="Proteomes" id="UP000198688">
    <property type="component" value="Chromosome I"/>
</dbReference>
<evidence type="ECO:0000313" key="2">
    <source>
        <dbReference type="EMBL" id="SDS41032.1"/>
    </source>
</evidence>
<dbReference type="OrthoDB" id="118811at2"/>
<dbReference type="RefSeq" id="WP_092541539.1">
    <property type="nucleotide sequence ID" value="NZ_BOMJ01000016.1"/>
</dbReference>
<evidence type="ECO:0000313" key="3">
    <source>
        <dbReference type="Proteomes" id="UP000198688"/>
    </source>
</evidence>
<organism evidence="2 3">
    <name type="scientific">Actinoplanes derwentensis</name>
    <dbReference type="NCBI Taxonomy" id="113562"/>
    <lineage>
        <taxon>Bacteria</taxon>
        <taxon>Bacillati</taxon>
        <taxon>Actinomycetota</taxon>
        <taxon>Actinomycetes</taxon>
        <taxon>Micromonosporales</taxon>
        <taxon>Micromonosporaceae</taxon>
        <taxon>Actinoplanes</taxon>
    </lineage>
</organism>
<dbReference type="STRING" id="113562.SAMN04489716_0724"/>
<dbReference type="InterPro" id="IPR012924">
    <property type="entry name" value="TfuA_core"/>
</dbReference>
<dbReference type="AlphaFoldDB" id="A0A1H1RZ83"/>
<evidence type="ECO:0000259" key="1">
    <source>
        <dbReference type="Pfam" id="PF07812"/>
    </source>
</evidence>
<dbReference type="Pfam" id="PF07812">
    <property type="entry name" value="TfuA"/>
    <property type="match status" value="1"/>
</dbReference>
<sequence>MIVVFLGPTLTAAEARTELDATYLPPAAQGDIYQAVRRGATAIGLIDGYFRQVPSVWHKEILWAISEGVAVYGSASMGALRAAELWTFGMVGIGEIFKAYRDGLLSDDDEVALVHLEAEEDFRPATVAMVDIRTTVALAERSGVIGAKTHAALVDAAKVLWYPDRTYPGMIRAARGRCDDEELAAFEQWWRPHRTSRKRDDAIAMLRRIKFDADRELWPDAPAFHLERTALFEDLIRSARAGNAAGSTAAARQPDERDRDAALVRVLALDEARRLQYEIDDAGLYDAVLRFRAERELIEPSDLNRWMAARGVGRARLLRLAADEARIAWVRRVLASEVDAMLTDHAAVASRK</sequence>
<name>A0A1H1RZ83_9ACTN</name>
<feature type="domain" description="TfuA-like core" evidence="1">
    <location>
        <begin position="47"/>
        <end position="166"/>
    </location>
</feature>
<accession>A0A1H1RZ83</accession>
<keyword evidence="3" id="KW-1185">Reference proteome</keyword>
<protein>
    <recommendedName>
        <fullName evidence="1">TfuA-like core domain-containing protein</fullName>
    </recommendedName>
</protein>